<protein>
    <submittedName>
        <fullName evidence="1">Uncharacterized protein</fullName>
    </submittedName>
</protein>
<name>A0A350P5N0_9ALTE</name>
<dbReference type="EMBL" id="DNAN01000455">
    <property type="protein sequence ID" value="HAW76597.1"/>
    <property type="molecule type" value="Genomic_DNA"/>
</dbReference>
<organism evidence="1 2">
    <name type="scientific">Alteromonas australica</name>
    <dbReference type="NCBI Taxonomy" id="589873"/>
    <lineage>
        <taxon>Bacteria</taxon>
        <taxon>Pseudomonadati</taxon>
        <taxon>Pseudomonadota</taxon>
        <taxon>Gammaproteobacteria</taxon>
        <taxon>Alteromonadales</taxon>
        <taxon>Alteromonadaceae</taxon>
        <taxon>Alteromonas/Salinimonas group</taxon>
        <taxon>Alteromonas</taxon>
    </lineage>
</organism>
<reference evidence="1 2" key="1">
    <citation type="journal article" date="2018" name="Nat. Biotechnol.">
        <title>A standardized bacterial taxonomy based on genome phylogeny substantially revises the tree of life.</title>
        <authorList>
            <person name="Parks D.H."/>
            <person name="Chuvochina M."/>
            <person name="Waite D.W."/>
            <person name="Rinke C."/>
            <person name="Skarshewski A."/>
            <person name="Chaumeil P.A."/>
            <person name="Hugenholtz P."/>
        </authorList>
    </citation>
    <scope>NUCLEOTIDE SEQUENCE [LARGE SCALE GENOMIC DNA]</scope>
    <source>
        <strain evidence="1">UBA11978</strain>
    </source>
</reference>
<comment type="caution">
    <text evidence="1">The sequence shown here is derived from an EMBL/GenBank/DDBJ whole genome shotgun (WGS) entry which is preliminary data.</text>
</comment>
<proteinExistence type="predicted"/>
<evidence type="ECO:0000313" key="2">
    <source>
        <dbReference type="Proteomes" id="UP000263517"/>
    </source>
</evidence>
<dbReference type="Proteomes" id="UP000263517">
    <property type="component" value="Unassembled WGS sequence"/>
</dbReference>
<accession>A0A350P5N0</accession>
<gene>
    <name evidence="1" type="ORF">DCW74_12790</name>
</gene>
<evidence type="ECO:0000313" key="1">
    <source>
        <dbReference type="EMBL" id="HAW76597.1"/>
    </source>
</evidence>
<sequence>MASLVVEASKNRGDTEKAIANLLNRTLLQIAEQLSIQEIQSDVEQSLEIEKETIRARDFLAMHFSSIGIRHELPEIFFVENFPAPLEKSGHVAITFDKSDEREFGITPGIYFRKNSTRPYLSVLTLCHEYIHVVLNRFDDGSIGTPLEEGIAVLYGELYLFSKLFDSNLSLTAYSFNRIATRNIKGLDAYLDYARLALPLALSGGTRPFEEILLSGRERLGQSEANLWANHFPHQLTYDGNDDSFVRSAIFATSVLGKTNFSTPEACWLMNFIKPEISFEELSAHSGLSMEGTKRAVDALSGTPRLVISNDEKVVHSICKQVSHPSQLRFQIPEDLSPLGSTR</sequence>
<dbReference type="AlphaFoldDB" id="A0A350P5N0"/>